<dbReference type="OrthoDB" id="9838271at2759"/>
<dbReference type="Pfam" id="PF15339">
    <property type="entry name" value="Afaf"/>
    <property type="match status" value="1"/>
</dbReference>
<feature type="compositionally biased region" description="Polar residues" evidence="1">
    <location>
        <begin position="1"/>
        <end position="18"/>
    </location>
</feature>
<keyword evidence="2" id="KW-1133">Transmembrane helix</keyword>
<accession>A0A9B0TG22</accession>
<organism evidence="3 4">
    <name type="scientific">Chrysochloris asiatica</name>
    <name type="common">Cape golden mole</name>
    <dbReference type="NCBI Taxonomy" id="185453"/>
    <lineage>
        <taxon>Eukaryota</taxon>
        <taxon>Metazoa</taxon>
        <taxon>Chordata</taxon>
        <taxon>Craniata</taxon>
        <taxon>Vertebrata</taxon>
        <taxon>Euteleostomi</taxon>
        <taxon>Mammalia</taxon>
        <taxon>Eutheria</taxon>
        <taxon>Afrotheria</taxon>
        <taxon>Chrysochloridae</taxon>
        <taxon>Chrysochlorinae</taxon>
        <taxon>Chrysochloris</taxon>
    </lineage>
</organism>
<dbReference type="CTD" id="54586"/>
<protein>
    <submittedName>
        <fullName evidence="4">Equatorin</fullName>
    </submittedName>
</protein>
<keyword evidence="2" id="KW-0472">Membrane</keyword>
<feature type="compositionally biased region" description="Acidic residues" evidence="1">
    <location>
        <begin position="235"/>
        <end position="248"/>
    </location>
</feature>
<reference evidence="4" key="1">
    <citation type="submission" date="2025-08" db="UniProtKB">
        <authorList>
            <consortium name="RefSeq"/>
        </authorList>
    </citation>
    <scope>IDENTIFICATION</scope>
    <source>
        <tissue evidence="4">Spleen</tissue>
    </source>
</reference>
<dbReference type="GO" id="GO:0060478">
    <property type="term" value="P:acrosomal vesicle exocytosis"/>
    <property type="evidence" value="ECO:0007669"/>
    <property type="project" value="InterPro"/>
</dbReference>
<evidence type="ECO:0000256" key="1">
    <source>
        <dbReference type="SAM" id="MobiDB-lite"/>
    </source>
</evidence>
<evidence type="ECO:0000256" key="2">
    <source>
        <dbReference type="SAM" id="Phobius"/>
    </source>
</evidence>
<feature type="region of interest" description="Disordered" evidence="1">
    <location>
        <begin position="204"/>
        <end position="254"/>
    </location>
</feature>
<proteinExistence type="predicted"/>
<gene>
    <name evidence="4" type="primary">EQTN</name>
</gene>
<dbReference type="GO" id="GO:0007342">
    <property type="term" value="P:fusion of sperm to egg plasma membrane involved in single fertilization"/>
    <property type="evidence" value="ECO:0007669"/>
    <property type="project" value="InterPro"/>
</dbReference>
<sequence length="254" mass="28478">MAGRQQQQREMSTESILTAETPDLDFQPLEQISDKDPNLEEFPDAMPLFKDENKEQEKNKDKVPANEKSGHYKDTKESQANTETSTTKATENPIGEITTEEDTIKEPLEVHDYQIQSSDENYLTKETLGELEDIKLKLMLGISLMSLILFLAILTLCFATLYKLRTLSKHECESQYSVNPELAEMSYFHPTEGVSDTSFSKSAESSTFWGNNSSELRKSGTKKSKSESVTNMLSDDADAYEDAAEEAGEATPTN</sequence>
<dbReference type="AlphaFoldDB" id="A0A9B0TG22"/>
<dbReference type="GO" id="GO:0006897">
    <property type="term" value="P:endocytosis"/>
    <property type="evidence" value="ECO:0007669"/>
    <property type="project" value="InterPro"/>
</dbReference>
<dbReference type="Proteomes" id="UP000504623">
    <property type="component" value="Unplaced"/>
</dbReference>
<dbReference type="InterPro" id="IPR029282">
    <property type="entry name" value="Eqtn/Afaf"/>
</dbReference>
<dbReference type="GeneID" id="102833652"/>
<dbReference type="RefSeq" id="XP_006863216.1">
    <property type="nucleotide sequence ID" value="XM_006863154.1"/>
</dbReference>
<feature type="region of interest" description="Disordered" evidence="1">
    <location>
        <begin position="1"/>
        <end position="90"/>
    </location>
</feature>
<evidence type="ECO:0000313" key="3">
    <source>
        <dbReference type="Proteomes" id="UP000504623"/>
    </source>
</evidence>
<name>A0A9B0TG22_CHRAS</name>
<feature type="compositionally biased region" description="Polar residues" evidence="1">
    <location>
        <begin position="204"/>
        <end position="214"/>
    </location>
</feature>
<feature type="compositionally biased region" description="Polar residues" evidence="1">
    <location>
        <begin position="78"/>
        <end position="90"/>
    </location>
</feature>
<dbReference type="PANTHER" id="PTHR36874">
    <property type="entry name" value="EQUATORIN"/>
    <property type="match status" value="1"/>
</dbReference>
<dbReference type="GO" id="GO:0005886">
    <property type="term" value="C:plasma membrane"/>
    <property type="evidence" value="ECO:0007669"/>
    <property type="project" value="InterPro"/>
</dbReference>
<keyword evidence="2" id="KW-0812">Transmembrane</keyword>
<feature type="transmembrane region" description="Helical" evidence="2">
    <location>
        <begin position="138"/>
        <end position="162"/>
    </location>
</feature>
<keyword evidence="3" id="KW-1185">Reference proteome</keyword>
<dbReference type="PANTHER" id="PTHR36874:SF1">
    <property type="entry name" value="EQUATORIN"/>
    <property type="match status" value="1"/>
</dbReference>
<dbReference type="GO" id="GO:0002079">
    <property type="term" value="C:inner acrosomal membrane"/>
    <property type="evidence" value="ECO:0007669"/>
    <property type="project" value="TreeGrafter"/>
</dbReference>
<evidence type="ECO:0000313" key="4">
    <source>
        <dbReference type="RefSeq" id="XP_006863216.1"/>
    </source>
</evidence>
<feature type="compositionally biased region" description="Basic and acidic residues" evidence="1">
    <location>
        <begin position="49"/>
        <end position="77"/>
    </location>
</feature>
<dbReference type="GO" id="GO:0002081">
    <property type="term" value="C:outer acrosomal membrane"/>
    <property type="evidence" value="ECO:0007669"/>
    <property type="project" value="TreeGrafter"/>
</dbReference>